<accession>A0AAW1JXL6</accession>
<dbReference type="AlphaFoldDB" id="A0AAW1JXL6"/>
<protein>
    <submittedName>
        <fullName evidence="1">Uncharacterized protein</fullName>
    </submittedName>
</protein>
<sequence length="179" mass="20087">MDLPLTELEFNGIIGKIKTKSTMDHYGISTKLLKDIAPHIADPIISIINRCLDEGIFPDEFKISKISQHGFRKNKSTETGLSESLGAIIEALDSQEHVRPAAFDMVDHQLVLDKQCYYGIRGTAHDLLSSYLSNRQQYVETNLGKSTIEIVQRGVSTTCSPHIYQIDNNTLRLTWANPL</sequence>
<dbReference type="EMBL" id="JASPKY010000310">
    <property type="protein sequence ID" value="KAK9709394.1"/>
    <property type="molecule type" value="Genomic_DNA"/>
</dbReference>
<organism evidence="1 2">
    <name type="scientific">Popillia japonica</name>
    <name type="common">Japanese beetle</name>
    <dbReference type="NCBI Taxonomy" id="7064"/>
    <lineage>
        <taxon>Eukaryota</taxon>
        <taxon>Metazoa</taxon>
        <taxon>Ecdysozoa</taxon>
        <taxon>Arthropoda</taxon>
        <taxon>Hexapoda</taxon>
        <taxon>Insecta</taxon>
        <taxon>Pterygota</taxon>
        <taxon>Neoptera</taxon>
        <taxon>Endopterygota</taxon>
        <taxon>Coleoptera</taxon>
        <taxon>Polyphaga</taxon>
        <taxon>Scarabaeiformia</taxon>
        <taxon>Scarabaeidae</taxon>
        <taxon>Rutelinae</taxon>
        <taxon>Popillia</taxon>
    </lineage>
</organism>
<gene>
    <name evidence="1" type="ORF">QE152_g26639</name>
</gene>
<dbReference type="Proteomes" id="UP001458880">
    <property type="component" value="Unassembled WGS sequence"/>
</dbReference>
<evidence type="ECO:0000313" key="2">
    <source>
        <dbReference type="Proteomes" id="UP001458880"/>
    </source>
</evidence>
<comment type="caution">
    <text evidence="1">The sequence shown here is derived from an EMBL/GenBank/DDBJ whole genome shotgun (WGS) entry which is preliminary data.</text>
</comment>
<name>A0AAW1JXL6_POPJA</name>
<keyword evidence="2" id="KW-1185">Reference proteome</keyword>
<proteinExistence type="predicted"/>
<reference evidence="1 2" key="1">
    <citation type="journal article" date="2024" name="BMC Genomics">
        <title>De novo assembly and annotation of Popillia japonica's genome with initial clues to its potential as an invasive pest.</title>
        <authorList>
            <person name="Cucini C."/>
            <person name="Boschi S."/>
            <person name="Funari R."/>
            <person name="Cardaioli E."/>
            <person name="Iannotti N."/>
            <person name="Marturano G."/>
            <person name="Paoli F."/>
            <person name="Bruttini M."/>
            <person name="Carapelli A."/>
            <person name="Frati F."/>
            <person name="Nardi F."/>
        </authorList>
    </citation>
    <scope>NUCLEOTIDE SEQUENCE [LARGE SCALE GENOMIC DNA]</scope>
    <source>
        <strain evidence="1">DMR45628</strain>
    </source>
</reference>
<evidence type="ECO:0000313" key="1">
    <source>
        <dbReference type="EMBL" id="KAK9709394.1"/>
    </source>
</evidence>